<gene>
    <name evidence="2" type="ORF">OG2516_07487</name>
</gene>
<feature type="signal peptide" evidence="1">
    <location>
        <begin position="1"/>
        <end position="18"/>
    </location>
</feature>
<dbReference type="OrthoDB" id="7304934at2"/>
<feature type="chain" id="PRO_5004207537" evidence="1">
    <location>
        <begin position="19"/>
        <end position="130"/>
    </location>
</feature>
<dbReference type="RefSeq" id="WP_007255022.1">
    <property type="nucleotide sequence ID" value="NZ_CH724107.1"/>
</dbReference>
<reference evidence="2 3" key="1">
    <citation type="journal article" date="2010" name="J. Bacteriol.">
        <title>Genome sequences of Oceanicola granulosus HTCC2516(T) and Oceanicola batsensis HTCC2597(TDelta).</title>
        <authorList>
            <person name="Thrash J.C."/>
            <person name="Cho J.C."/>
            <person name="Vergin K.L."/>
            <person name="Giovannoni S.J."/>
        </authorList>
    </citation>
    <scope>NUCLEOTIDE SEQUENCE [LARGE SCALE GENOMIC DNA]</scope>
    <source>
        <strain evidence="3">ATCC BAA-861 / DSM 15982 / KCTC 12143 / HTCC2516</strain>
    </source>
</reference>
<sequence length="130" mass="15046">MRILALPLALVLATPLAADEPLTPDEFSRHVAGRTLTYMLDGVPYGIERYMDDRRVIWSFLDGQCAMGRWYGEGSFICFAYDTDPDDPQCWEMYREDGRLRTVYRTEPDRSLLYEAREGDEDLICENFGT</sequence>
<dbReference type="Proteomes" id="UP000003635">
    <property type="component" value="Unassembled WGS sequence"/>
</dbReference>
<dbReference type="STRING" id="314256.OG2516_07487"/>
<accession>Q2CIF7</accession>
<dbReference type="eggNOG" id="ENOG50319IW">
    <property type="taxonomic scope" value="Bacteria"/>
</dbReference>
<evidence type="ECO:0000313" key="3">
    <source>
        <dbReference type="Proteomes" id="UP000003635"/>
    </source>
</evidence>
<keyword evidence="1" id="KW-0732">Signal</keyword>
<evidence type="ECO:0000256" key="1">
    <source>
        <dbReference type="SAM" id="SignalP"/>
    </source>
</evidence>
<keyword evidence="3" id="KW-1185">Reference proteome</keyword>
<evidence type="ECO:0000313" key="2">
    <source>
        <dbReference type="EMBL" id="EAR52301.1"/>
    </source>
</evidence>
<protein>
    <submittedName>
        <fullName evidence="2">Uncharacterized protein</fullName>
    </submittedName>
</protein>
<comment type="caution">
    <text evidence="2">The sequence shown here is derived from an EMBL/GenBank/DDBJ whole genome shotgun (WGS) entry which is preliminary data.</text>
</comment>
<name>Q2CIF7_OCEGH</name>
<dbReference type="AlphaFoldDB" id="Q2CIF7"/>
<organism evidence="2 3">
    <name type="scientific">Oceanicola granulosus (strain ATCC BAA-861 / DSM 15982 / KCTC 12143 / HTCC2516)</name>
    <dbReference type="NCBI Taxonomy" id="314256"/>
    <lineage>
        <taxon>Bacteria</taxon>
        <taxon>Pseudomonadati</taxon>
        <taxon>Pseudomonadota</taxon>
        <taxon>Alphaproteobacteria</taxon>
        <taxon>Rhodobacterales</taxon>
        <taxon>Roseobacteraceae</taxon>
        <taxon>Oceanicola</taxon>
    </lineage>
</organism>
<dbReference type="EMBL" id="AAOT01000004">
    <property type="protein sequence ID" value="EAR52301.1"/>
    <property type="molecule type" value="Genomic_DNA"/>
</dbReference>
<proteinExistence type="predicted"/>
<dbReference type="HOGENOM" id="CLU_1915499_0_0_5"/>